<dbReference type="PANTHER" id="PTHR24416">
    <property type="entry name" value="TYROSINE-PROTEIN KINASE RECEPTOR"/>
    <property type="match status" value="1"/>
</dbReference>
<dbReference type="EMBL" id="CASHTH010002138">
    <property type="protein sequence ID" value="CAI8025306.1"/>
    <property type="molecule type" value="Genomic_DNA"/>
</dbReference>
<dbReference type="FunFam" id="1.10.510.10:FF:001927">
    <property type="entry name" value="Receptor protein-tyrosine kinase"/>
    <property type="match status" value="1"/>
</dbReference>
<dbReference type="GO" id="GO:0043235">
    <property type="term" value="C:receptor complex"/>
    <property type="evidence" value="ECO:0007669"/>
    <property type="project" value="TreeGrafter"/>
</dbReference>
<organism evidence="2 3">
    <name type="scientific">Geodia barretti</name>
    <name type="common">Barrett's horny sponge</name>
    <dbReference type="NCBI Taxonomy" id="519541"/>
    <lineage>
        <taxon>Eukaryota</taxon>
        <taxon>Metazoa</taxon>
        <taxon>Porifera</taxon>
        <taxon>Demospongiae</taxon>
        <taxon>Heteroscleromorpha</taxon>
        <taxon>Tetractinellida</taxon>
        <taxon>Astrophorina</taxon>
        <taxon>Geodiidae</taxon>
        <taxon>Geodia</taxon>
    </lineage>
</organism>
<sequence>MYNTNYIRRRKKSETEEKVPIRWMAPESIENCIYTEASDVWSYAVTMWEIFTCGRVPYAGIHAMCLLTELKRGERLEKPDNKACHDDIFNVMVSCWKLEAGERPKFSDLVVTVNDLLEQYGGYLELSRFPTLTVATTTSPPPSPADHPQIELTELAVSEPDIDEKESDL</sequence>
<dbReference type="InterPro" id="IPR011009">
    <property type="entry name" value="Kinase-like_dom_sf"/>
</dbReference>
<evidence type="ECO:0000313" key="2">
    <source>
        <dbReference type="EMBL" id="CAI8025306.1"/>
    </source>
</evidence>
<dbReference type="SUPFAM" id="SSF56112">
    <property type="entry name" value="Protein kinase-like (PK-like)"/>
    <property type="match status" value="1"/>
</dbReference>
<comment type="caution">
    <text evidence="2">The sequence shown here is derived from an EMBL/GenBank/DDBJ whole genome shotgun (WGS) entry which is preliminary data.</text>
</comment>
<dbReference type="Pfam" id="PF07714">
    <property type="entry name" value="PK_Tyr_Ser-Thr"/>
    <property type="match status" value="1"/>
</dbReference>
<proteinExistence type="predicted"/>
<protein>
    <submittedName>
        <fullName evidence="2">Tyrosine kinase receptor Cad96Ca</fullName>
    </submittedName>
</protein>
<dbReference type="InterPro" id="IPR020635">
    <property type="entry name" value="Tyr_kinase_cat_dom"/>
</dbReference>
<dbReference type="GO" id="GO:0005524">
    <property type="term" value="F:ATP binding"/>
    <property type="evidence" value="ECO:0007669"/>
    <property type="project" value="InterPro"/>
</dbReference>
<evidence type="ECO:0000259" key="1">
    <source>
        <dbReference type="PROSITE" id="PS50011"/>
    </source>
</evidence>
<keyword evidence="3" id="KW-1185">Reference proteome</keyword>
<keyword evidence="2" id="KW-0808">Transferase</keyword>
<dbReference type="GO" id="GO:0007169">
    <property type="term" value="P:cell surface receptor protein tyrosine kinase signaling pathway"/>
    <property type="evidence" value="ECO:0007669"/>
    <property type="project" value="TreeGrafter"/>
</dbReference>
<dbReference type="PANTHER" id="PTHR24416:SF600">
    <property type="entry name" value="PDGF- AND VEGF-RECEPTOR RELATED, ISOFORM J"/>
    <property type="match status" value="1"/>
</dbReference>
<keyword evidence="2" id="KW-0675">Receptor</keyword>
<dbReference type="GO" id="GO:0005886">
    <property type="term" value="C:plasma membrane"/>
    <property type="evidence" value="ECO:0007669"/>
    <property type="project" value="TreeGrafter"/>
</dbReference>
<dbReference type="Proteomes" id="UP001174909">
    <property type="component" value="Unassembled WGS sequence"/>
</dbReference>
<accession>A0AA35SAV8</accession>
<reference evidence="2" key="1">
    <citation type="submission" date="2023-03" db="EMBL/GenBank/DDBJ databases">
        <authorList>
            <person name="Steffen K."/>
            <person name="Cardenas P."/>
        </authorList>
    </citation>
    <scope>NUCLEOTIDE SEQUENCE</scope>
</reference>
<keyword evidence="2" id="KW-0418">Kinase</keyword>
<dbReference type="PROSITE" id="PS50011">
    <property type="entry name" value="PROTEIN_KINASE_DOM"/>
    <property type="match status" value="1"/>
</dbReference>
<name>A0AA35SAV8_GEOBA</name>
<dbReference type="SMART" id="SM00219">
    <property type="entry name" value="TyrKc"/>
    <property type="match status" value="1"/>
</dbReference>
<dbReference type="PRINTS" id="PR00109">
    <property type="entry name" value="TYRKINASE"/>
</dbReference>
<feature type="domain" description="Protein kinase" evidence="1">
    <location>
        <begin position="1"/>
        <end position="117"/>
    </location>
</feature>
<dbReference type="AlphaFoldDB" id="A0AA35SAV8"/>
<dbReference type="InterPro" id="IPR000719">
    <property type="entry name" value="Prot_kinase_dom"/>
</dbReference>
<dbReference type="InterPro" id="IPR050122">
    <property type="entry name" value="RTK"/>
</dbReference>
<evidence type="ECO:0000313" key="3">
    <source>
        <dbReference type="Proteomes" id="UP001174909"/>
    </source>
</evidence>
<gene>
    <name evidence="2" type="ORF">GBAR_LOCUS14631</name>
</gene>
<dbReference type="GO" id="GO:0004714">
    <property type="term" value="F:transmembrane receptor protein tyrosine kinase activity"/>
    <property type="evidence" value="ECO:0007669"/>
    <property type="project" value="TreeGrafter"/>
</dbReference>
<dbReference type="InterPro" id="IPR001245">
    <property type="entry name" value="Ser-Thr/Tyr_kinase_cat_dom"/>
</dbReference>
<dbReference type="Gene3D" id="1.10.510.10">
    <property type="entry name" value="Transferase(Phosphotransferase) domain 1"/>
    <property type="match status" value="1"/>
</dbReference>